<dbReference type="NCBIfam" id="TIGR00065">
    <property type="entry name" value="ftsZ"/>
    <property type="match status" value="1"/>
</dbReference>
<evidence type="ECO:0000313" key="5">
    <source>
        <dbReference type="EMBL" id="SVE50416.1"/>
    </source>
</evidence>
<feature type="domain" description="Tubulin/FtsZ GTPase" evidence="4">
    <location>
        <begin position="13"/>
        <end position="204"/>
    </location>
</feature>
<evidence type="ECO:0000256" key="2">
    <source>
        <dbReference type="ARBA" id="ARBA00023134"/>
    </source>
</evidence>
<sequence>MVQERLVGFGTANIKVFGVGGGGGNAINRMYKNTISGIEFISVNTDNQALDSSIVPNKIRIGDRIARGMGVGGDPSKGKQCAEESRNDLKESVSNSDMVFIAAGMGGGSGTGAAPVIAEVAKSSGALTIGVVTKPFGFEGTQRLDAALEGIEILKKNVDTLIVVPNDKLLETEDNLSMSDAFDLADDVLRVGIESISELILVPGEINLDFA</sequence>
<dbReference type="PANTHER" id="PTHR30314:SF3">
    <property type="entry name" value="MITOCHONDRIAL DIVISION PROTEIN FSZA"/>
    <property type="match status" value="1"/>
</dbReference>
<feature type="region of interest" description="Disordered" evidence="3">
    <location>
        <begin position="69"/>
        <end position="90"/>
    </location>
</feature>
<dbReference type="InterPro" id="IPR000158">
    <property type="entry name" value="Cell_div_FtsZ"/>
</dbReference>
<keyword evidence="2" id="KW-0342">GTP-binding</keyword>
<dbReference type="EMBL" id="UINC01221889">
    <property type="protein sequence ID" value="SVE50416.1"/>
    <property type="molecule type" value="Genomic_DNA"/>
</dbReference>
<dbReference type="FunFam" id="3.40.50.1440:FF:000001">
    <property type="entry name" value="Cell division protein FtsZ"/>
    <property type="match status" value="1"/>
</dbReference>
<evidence type="ECO:0000256" key="3">
    <source>
        <dbReference type="SAM" id="MobiDB-lite"/>
    </source>
</evidence>
<dbReference type="GO" id="GO:0005737">
    <property type="term" value="C:cytoplasm"/>
    <property type="evidence" value="ECO:0007669"/>
    <property type="project" value="TreeGrafter"/>
</dbReference>
<dbReference type="PANTHER" id="PTHR30314">
    <property type="entry name" value="CELL DIVISION PROTEIN FTSZ-RELATED"/>
    <property type="match status" value="1"/>
</dbReference>
<dbReference type="InterPro" id="IPR045061">
    <property type="entry name" value="FtsZ/CetZ"/>
</dbReference>
<feature type="non-terminal residue" evidence="5">
    <location>
        <position position="211"/>
    </location>
</feature>
<proteinExistence type="predicted"/>
<dbReference type="GO" id="GO:0051301">
    <property type="term" value="P:cell division"/>
    <property type="evidence" value="ECO:0007669"/>
    <property type="project" value="TreeGrafter"/>
</dbReference>
<reference evidence="5" key="1">
    <citation type="submission" date="2018-05" db="EMBL/GenBank/DDBJ databases">
        <authorList>
            <person name="Lanie J.A."/>
            <person name="Ng W.-L."/>
            <person name="Kazmierczak K.M."/>
            <person name="Andrzejewski T.M."/>
            <person name="Davidsen T.M."/>
            <person name="Wayne K.J."/>
            <person name="Tettelin H."/>
            <person name="Glass J.I."/>
            <person name="Rusch D."/>
            <person name="Podicherti R."/>
            <person name="Tsui H.-C.T."/>
            <person name="Winkler M.E."/>
        </authorList>
    </citation>
    <scope>NUCLEOTIDE SEQUENCE</scope>
</reference>
<accession>A0A383E0U3</accession>
<dbReference type="SMART" id="SM00864">
    <property type="entry name" value="Tubulin"/>
    <property type="match status" value="1"/>
</dbReference>
<gene>
    <name evidence="5" type="ORF">METZ01_LOCUS503270</name>
</gene>
<name>A0A383E0U3_9ZZZZ</name>
<keyword evidence="1" id="KW-0547">Nucleotide-binding</keyword>
<dbReference type="Pfam" id="PF00091">
    <property type="entry name" value="Tubulin"/>
    <property type="match status" value="1"/>
</dbReference>
<dbReference type="SUPFAM" id="SSF52490">
    <property type="entry name" value="Tubulin nucleotide-binding domain-like"/>
    <property type="match status" value="1"/>
</dbReference>
<dbReference type="PROSITE" id="PS01134">
    <property type="entry name" value="FTSZ_1"/>
    <property type="match status" value="1"/>
</dbReference>
<feature type="compositionally biased region" description="Basic and acidic residues" evidence="3">
    <location>
        <begin position="76"/>
        <end position="90"/>
    </location>
</feature>
<dbReference type="Gene3D" id="3.40.50.1440">
    <property type="entry name" value="Tubulin/FtsZ, GTPase domain"/>
    <property type="match status" value="1"/>
</dbReference>
<dbReference type="InterPro" id="IPR036525">
    <property type="entry name" value="Tubulin/FtsZ_GTPase_sf"/>
</dbReference>
<dbReference type="GO" id="GO:0003924">
    <property type="term" value="F:GTPase activity"/>
    <property type="evidence" value="ECO:0007669"/>
    <property type="project" value="InterPro"/>
</dbReference>
<dbReference type="GO" id="GO:0005525">
    <property type="term" value="F:GTP binding"/>
    <property type="evidence" value="ECO:0007669"/>
    <property type="project" value="UniProtKB-KW"/>
</dbReference>
<dbReference type="AlphaFoldDB" id="A0A383E0U3"/>
<dbReference type="GO" id="GO:0032153">
    <property type="term" value="C:cell division site"/>
    <property type="evidence" value="ECO:0007669"/>
    <property type="project" value="TreeGrafter"/>
</dbReference>
<dbReference type="CDD" id="cd02201">
    <property type="entry name" value="FtsZ_type1"/>
    <property type="match status" value="1"/>
</dbReference>
<protein>
    <recommendedName>
        <fullName evidence="4">Tubulin/FtsZ GTPase domain-containing protein</fullName>
    </recommendedName>
</protein>
<evidence type="ECO:0000256" key="1">
    <source>
        <dbReference type="ARBA" id="ARBA00022741"/>
    </source>
</evidence>
<evidence type="ECO:0000259" key="4">
    <source>
        <dbReference type="SMART" id="SM00864"/>
    </source>
</evidence>
<dbReference type="PRINTS" id="PR00423">
    <property type="entry name" value="CELLDVISFTSZ"/>
</dbReference>
<dbReference type="InterPro" id="IPR003008">
    <property type="entry name" value="Tubulin_FtsZ_GTPase"/>
</dbReference>
<organism evidence="5">
    <name type="scientific">marine metagenome</name>
    <dbReference type="NCBI Taxonomy" id="408172"/>
    <lineage>
        <taxon>unclassified sequences</taxon>
        <taxon>metagenomes</taxon>
        <taxon>ecological metagenomes</taxon>
    </lineage>
</organism>
<dbReference type="InterPro" id="IPR020805">
    <property type="entry name" value="Cell_div_FtsZ_CS"/>
</dbReference>